<dbReference type="AlphaFoldDB" id="A0A0B2UTA5"/>
<evidence type="ECO:0000313" key="9">
    <source>
        <dbReference type="EMBL" id="KHN72337.1"/>
    </source>
</evidence>
<dbReference type="STRING" id="6265.A0A0B2UTA5"/>
<dbReference type="InterPro" id="IPR001594">
    <property type="entry name" value="Palmitoyltrfase_DHHC"/>
</dbReference>
<comment type="domain">
    <text evidence="7">The DHHC domain is required for palmitoyltransferase activity.</text>
</comment>
<dbReference type="PANTHER" id="PTHR22883">
    <property type="entry name" value="ZINC FINGER DHHC DOMAIN CONTAINING PROTEIN"/>
    <property type="match status" value="1"/>
</dbReference>
<comment type="similarity">
    <text evidence="7">Belongs to the DHHC palmitoyltransferase family.</text>
</comment>
<dbReference type="EMBL" id="JPKZ01003262">
    <property type="protein sequence ID" value="KHN72337.1"/>
    <property type="molecule type" value="Genomic_DNA"/>
</dbReference>
<evidence type="ECO:0000256" key="2">
    <source>
        <dbReference type="ARBA" id="ARBA00022679"/>
    </source>
</evidence>
<dbReference type="GO" id="GO:0006612">
    <property type="term" value="P:protein targeting to membrane"/>
    <property type="evidence" value="ECO:0007669"/>
    <property type="project" value="TreeGrafter"/>
</dbReference>
<evidence type="ECO:0000259" key="8">
    <source>
        <dbReference type="Pfam" id="PF01529"/>
    </source>
</evidence>
<comment type="caution">
    <text evidence="9">The sequence shown here is derived from an EMBL/GenBank/DDBJ whole genome shotgun (WGS) entry which is preliminary data.</text>
</comment>
<dbReference type="Proteomes" id="UP000031036">
    <property type="component" value="Unassembled WGS sequence"/>
</dbReference>
<keyword evidence="2 7" id="KW-0808">Transferase</keyword>
<evidence type="ECO:0000256" key="1">
    <source>
        <dbReference type="ARBA" id="ARBA00004141"/>
    </source>
</evidence>
<organism evidence="9 10">
    <name type="scientific">Toxocara canis</name>
    <name type="common">Canine roundworm</name>
    <dbReference type="NCBI Taxonomy" id="6265"/>
    <lineage>
        <taxon>Eukaryota</taxon>
        <taxon>Metazoa</taxon>
        <taxon>Ecdysozoa</taxon>
        <taxon>Nematoda</taxon>
        <taxon>Chromadorea</taxon>
        <taxon>Rhabditida</taxon>
        <taxon>Spirurina</taxon>
        <taxon>Ascaridomorpha</taxon>
        <taxon>Ascaridoidea</taxon>
        <taxon>Toxocaridae</taxon>
        <taxon>Toxocara</taxon>
    </lineage>
</organism>
<dbReference type="GO" id="GO:0019706">
    <property type="term" value="F:protein-cysteine S-palmitoyltransferase activity"/>
    <property type="evidence" value="ECO:0007669"/>
    <property type="project" value="UniProtKB-EC"/>
</dbReference>
<gene>
    <name evidence="9" type="ORF">Tcan_05920</name>
</gene>
<keyword evidence="3" id="KW-0812">Transmembrane</keyword>
<reference evidence="9 10" key="1">
    <citation type="submission" date="2014-11" db="EMBL/GenBank/DDBJ databases">
        <title>Genetic blueprint of the zoonotic pathogen Toxocara canis.</title>
        <authorList>
            <person name="Zhu X.-Q."/>
            <person name="Korhonen P.K."/>
            <person name="Cai H."/>
            <person name="Young N.D."/>
            <person name="Nejsum P."/>
            <person name="von Samson-Himmelstjerna G."/>
            <person name="Boag P.R."/>
            <person name="Tan P."/>
            <person name="Li Q."/>
            <person name="Min J."/>
            <person name="Yang Y."/>
            <person name="Wang X."/>
            <person name="Fang X."/>
            <person name="Hall R.S."/>
            <person name="Hofmann A."/>
            <person name="Sternberg P.W."/>
            <person name="Jex A.R."/>
            <person name="Gasser R.B."/>
        </authorList>
    </citation>
    <scope>NUCLEOTIDE SEQUENCE [LARGE SCALE GENOMIC DNA]</scope>
    <source>
        <strain evidence="9">PN_DK_2014</strain>
    </source>
</reference>
<accession>A0A0B2UTA5</accession>
<evidence type="ECO:0000256" key="7">
    <source>
        <dbReference type="RuleBase" id="RU079119"/>
    </source>
</evidence>
<dbReference type="OrthoDB" id="302728at2759"/>
<keyword evidence="4" id="KW-1133">Transmembrane helix</keyword>
<keyword evidence="10" id="KW-1185">Reference proteome</keyword>
<name>A0A0B2UTA5_TOXCA</name>
<feature type="domain" description="Palmitoyltransferase DHHC" evidence="8">
    <location>
        <begin position="2"/>
        <end position="45"/>
    </location>
</feature>
<evidence type="ECO:0000256" key="5">
    <source>
        <dbReference type="ARBA" id="ARBA00023136"/>
    </source>
</evidence>
<dbReference type="EC" id="2.3.1.225" evidence="7"/>
<dbReference type="Pfam" id="PF01529">
    <property type="entry name" value="DHHC"/>
    <property type="match status" value="1"/>
</dbReference>
<dbReference type="PROSITE" id="PS50216">
    <property type="entry name" value="DHHC"/>
    <property type="match status" value="1"/>
</dbReference>
<evidence type="ECO:0000256" key="3">
    <source>
        <dbReference type="ARBA" id="ARBA00022692"/>
    </source>
</evidence>
<dbReference type="GO" id="GO:0005783">
    <property type="term" value="C:endoplasmic reticulum"/>
    <property type="evidence" value="ECO:0007669"/>
    <property type="project" value="TreeGrafter"/>
</dbReference>
<keyword evidence="6 7" id="KW-0012">Acyltransferase</keyword>
<sequence>MECDRMAPKRSHHCQLCRMCVLRKDHHCFMTGGCVGIANQMFYTLNGYTMYDYHTLCRRYELKGDGETYGERRIQKLPSAISDKMCGSDKEIHGVARFFYRQ</sequence>
<proteinExistence type="inferred from homology"/>
<dbReference type="InterPro" id="IPR039859">
    <property type="entry name" value="PFA4/ZDH16/20/ERF2-like"/>
</dbReference>
<protein>
    <recommendedName>
        <fullName evidence="7">Palmitoyltransferase</fullName>
        <ecNumber evidence="7">2.3.1.225</ecNumber>
    </recommendedName>
</protein>
<evidence type="ECO:0000313" key="10">
    <source>
        <dbReference type="Proteomes" id="UP000031036"/>
    </source>
</evidence>
<keyword evidence="5" id="KW-0472">Membrane</keyword>
<comment type="subcellular location">
    <subcellularLocation>
        <location evidence="1">Membrane</location>
        <topology evidence="1">Multi-pass membrane protein</topology>
    </subcellularLocation>
</comment>
<evidence type="ECO:0000256" key="4">
    <source>
        <dbReference type="ARBA" id="ARBA00022989"/>
    </source>
</evidence>
<dbReference type="GO" id="GO:0016020">
    <property type="term" value="C:membrane"/>
    <property type="evidence" value="ECO:0007669"/>
    <property type="project" value="UniProtKB-SubCell"/>
</dbReference>
<evidence type="ECO:0000256" key="6">
    <source>
        <dbReference type="ARBA" id="ARBA00023315"/>
    </source>
</evidence>
<dbReference type="PANTHER" id="PTHR22883:SF386">
    <property type="entry name" value="PALMITOYLTRANSFERASE"/>
    <property type="match status" value="1"/>
</dbReference>
<dbReference type="GO" id="GO:0005794">
    <property type="term" value="C:Golgi apparatus"/>
    <property type="evidence" value="ECO:0007669"/>
    <property type="project" value="TreeGrafter"/>
</dbReference>
<comment type="catalytic activity">
    <reaction evidence="7">
        <text>L-cysteinyl-[protein] + hexadecanoyl-CoA = S-hexadecanoyl-L-cysteinyl-[protein] + CoA</text>
        <dbReference type="Rhea" id="RHEA:36683"/>
        <dbReference type="Rhea" id="RHEA-COMP:10131"/>
        <dbReference type="Rhea" id="RHEA-COMP:11032"/>
        <dbReference type="ChEBI" id="CHEBI:29950"/>
        <dbReference type="ChEBI" id="CHEBI:57287"/>
        <dbReference type="ChEBI" id="CHEBI:57379"/>
        <dbReference type="ChEBI" id="CHEBI:74151"/>
        <dbReference type="EC" id="2.3.1.225"/>
    </reaction>
</comment>